<dbReference type="Gene3D" id="1.10.510.10">
    <property type="entry name" value="Transferase(Phosphotransferase) domain 1"/>
    <property type="match status" value="1"/>
</dbReference>
<dbReference type="SMART" id="SM00740">
    <property type="entry name" value="PASTA"/>
    <property type="match status" value="2"/>
</dbReference>
<feature type="region of interest" description="Disordered" evidence="1">
    <location>
        <begin position="317"/>
        <end position="353"/>
    </location>
</feature>
<sequence>MNIDTNRCIHCMTPLEEGRCPRCHIDQNTPNPHPALPVHTVVAGRFLLGQVIHMDGEGIDYQGYDCQEERRVTVRELFPTGLVDREFNGSAGVAVGESMHFKTVVESFVDLYKSLAHIEAAEALCQVYGVWKDRGTVYAVTEHFDGISLSVVLSRTIGEIDSAATLNILKPFFKTLREIHKLGMVHGGICPDNILVNGEGEVRLVGFATSALRTKGSELQCELFPGYSAPEQYSVTGWQGSWTDIYAVGATIYRCITGTRPQSADERLTADALLPPVEVNHTVDSRLSQAVAAALVLPSKGRIRTIEEFATALLPRQVPTPSEAPTKEAVRITDEEESRPAAQSPKKGGKNSGGNKKFIWMIAGIAAALVIIGAAIAVWLYTRPAEDPAGGSSSQTSSQSSSSGESSSAGSSSGAASSSGSQAGEVKVPSVVGKPLSDFQKDHADIPYRVVTAYSSEYDKDVICDLSPKAGETLKAGEVLTITVSKGPEDVEMPNIVGKSWDSVKGDLDAKKIKYNVIHVYEGEGADGTVLATDPSAGTKVTPGSTVVTVRVLQKQS</sequence>
<dbReference type="EMBL" id="FQVY01000002">
    <property type="protein sequence ID" value="SHG21577.1"/>
    <property type="molecule type" value="Genomic_DNA"/>
</dbReference>
<dbReference type="Gene3D" id="3.30.10.20">
    <property type="match status" value="2"/>
</dbReference>
<dbReference type="GO" id="GO:0005737">
    <property type="term" value="C:cytoplasm"/>
    <property type="evidence" value="ECO:0007669"/>
    <property type="project" value="TreeGrafter"/>
</dbReference>
<organism evidence="6 7">
    <name type="scientific">Bittarella massiliensis</name>
    <name type="common">ex Durand et al. 2017</name>
    <dbReference type="NCBI Taxonomy" id="1720313"/>
    <lineage>
        <taxon>Bacteria</taxon>
        <taxon>Bacillati</taxon>
        <taxon>Bacillota</taxon>
        <taxon>Clostridia</taxon>
        <taxon>Eubacteriales</taxon>
        <taxon>Oscillospiraceae</taxon>
        <taxon>Bittarella (ex Durand et al. 2017)</taxon>
    </lineage>
</organism>
<feature type="domain" description="PASTA" evidence="4">
    <location>
        <begin position="422"/>
        <end position="486"/>
    </location>
</feature>
<dbReference type="PROSITE" id="PS51178">
    <property type="entry name" value="PASTA"/>
    <property type="match status" value="2"/>
</dbReference>
<dbReference type="PANTHER" id="PTHR24361">
    <property type="entry name" value="MITOGEN-ACTIVATED KINASE KINASE KINASE"/>
    <property type="match status" value="1"/>
</dbReference>
<dbReference type="InterPro" id="IPR000719">
    <property type="entry name" value="Prot_kinase_dom"/>
</dbReference>
<keyword evidence="2" id="KW-0812">Transmembrane</keyword>
<keyword evidence="6" id="KW-0418">Kinase</keyword>
<reference evidence="7" key="1">
    <citation type="submission" date="2016-11" db="EMBL/GenBank/DDBJ databases">
        <authorList>
            <person name="Jaros S."/>
            <person name="Januszkiewicz K."/>
            <person name="Wedrychowicz H."/>
        </authorList>
    </citation>
    <scope>NUCLEOTIDE SEQUENCE [LARGE SCALE GENOMIC DNA]</scope>
    <source>
        <strain evidence="7">DSM 4029</strain>
    </source>
</reference>
<reference evidence="5 8" key="3">
    <citation type="journal article" date="2019" name="Nat. Med.">
        <title>A library of human gut bacterial isolates paired with longitudinal multiomics data enables mechanistic microbiome research.</title>
        <authorList>
            <person name="Poyet M."/>
            <person name="Groussin M."/>
            <person name="Gibbons S.M."/>
            <person name="Avila-Pacheco J."/>
            <person name="Jiang X."/>
            <person name="Kearney S.M."/>
            <person name="Perrotta A.R."/>
            <person name="Berdy B."/>
            <person name="Zhao S."/>
            <person name="Lieberman T.D."/>
            <person name="Swanson P.K."/>
            <person name="Smith M."/>
            <person name="Roesemann S."/>
            <person name="Alexander J.E."/>
            <person name="Rich S.A."/>
            <person name="Livny J."/>
            <person name="Vlamakis H."/>
            <person name="Clish C."/>
            <person name="Bullock K."/>
            <person name="Deik A."/>
            <person name="Scott J."/>
            <person name="Pierce K.A."/>
            <person name="Xavier R.J."/>
            <person name="Alm E.J."/>
        </authorList>
    </citation>
    <scope>NUCLEOTIDE SEQUENCE [LARGE SCALE GENOMIC DNA]</scope>
    <source>
        <strain evidence="5 8">BIOML-A2</strain>
    </source>
</reference>
<dbReference type="InterPro" id="IPR005543">
    <property type="entry name" value="PASTA_dom"/>
</dbReference>
<dbReference type="Proteomes" id="UP000184089">
    <property type="component" value="Unassembled WGS sequence"/>
</dbReference>
<dbReference type="Pfam" id="PF03793">
    <property type="entry name" value="PASTA"/>
    <property type="match status" value="2"/>
</dbReference>
<gene>
    <name evidence="5" type="ORF">GT747_00425</name>
    <name evidence="6" type="ORF">SAMN05444424_1910</name>
</gene>
<evidence type="ECO:0000259" key="3">
    <source>
        <dbReference type="PROSITE" id="PS50011"/>
    </source>
</evidence>
<name>A0AAQ1MEC3_9FIRM</name>
<evidence type="ECO:0000313" key="7">
    <source>
        <dbReference type="Proteomes" id="UP000184089"/>
    </source>
</evidence>
<dbReference type="PROSITE" id="PS50011">
    <property type="entry name" value="PROTEIN_KINASE_DOM"/>
    <property type="match status" value="1"/>
</dbReference>
<evidence type="ECO:0000313" key="8">
    <source>
        <dbReference type="Proteomes" id="UP000474718"/>
    </source>
</evidence>
<evidence type="ECO:0000256" key="1">
    <source>
        <dbReference type="SAM" id="MobiDB-lite"/>
    </source>
</evidence>
<feature type="compositionally biased region" description="Low complexity" evidence="1">
    <location>
        <begin position="389"/>
        <end position="424"/>
    </location>
</feature>
<feature type="domain" description="Protein kinase" evidence="3">
    <location>
        <begin position="46"/>
        <end position="314"/>
    </location>
</feature>
<keyword evidence="6" id="KW-0808">Transferase</keyword>
<dbReference type="GO" id="GO:0004674">
    <property type="term" value="F:protein serine/threonine kinase activity"/>
    <property type="evidence" value="ECO:0007669"/>
    <property type="project" value="UniProtKB-KW"/>
</dbReference>
<evidence type="ECO:0000313" key="6">
    <source>
        <dbReference type="EMBL" id="SHG21577.1"/>
    </source>
</evidence>
<dbReference type="GO" id="GO:0005524">
    <property type="term" value="F:ATP binding"/>
    <property type="evidence" value="ECO:0007669"/>
    <property type="project" value="InterPro"/>
</dbReference>
<feature type="domain" description="PASTA" evidence="4">
    <location>
        <begin position="487"/>
        <end position="554"/>
    </location>
</feature>
<dbReference type="SMART" id="SM00220">
    <property type="entry name" value="S_TKc"/>
    <property type="match status" value="1"/>
</dbReference>
<keyword evidence="2" id="KW-0472">Membrane</keyword>
<dbReference type="RefSeq" id="WP_021660847.1">
    <property type="nucleotide sequence ID" value="NZ_FQVY01000002.1"/>
</dbReference>
<evidence type="ECO:0000256" key="2">
    <source>
        <dbReference type="SAM" id="Phobius"/>
    </source>
</evidence>
<keyword evidence="8" id="KW-1185">Reference proteome</keyword>
<comment type="caution">
    <text evidence="6">The sequence shown here is derived from an EMBL/GenBank/DDBJ whole genome shotgun (WGS) entry which is preliminary data.</text>
</comment>
<dbReference type="EMBL" id="WWVX01000001">
    <property type="protein sequence ID" value="MZL68240.1"/>
    <property type="molecule type" value="Genomic_DNA"/>
</dbReference>
<dbReference type="SUPFAM" id="SSF56112">
    <property type="entry name" value="Protein kinase-like (PK-like)"/>
    <property type="match status" value="1"/>
</dbReference>
<feature type="transmembrane region" description="Helical" evidence="2">
    <location>
        <begin position="358"/>
        <end position="381"/>
    </location>
</feature>
<keyword evidence="6" id="KW-0723">Serine/threonine-protein kinase</keyword>
<dbReference type="InterPro" id="IPR053235">
    <property type="entry name" value="Ser_Thr_kinase"/>
</dbReference>
<dbReference type="CDD" id="cd06577">
    <property type="entry name" value="PASTA_pknB"/>
    <property type="match status" value="2"/>
</dbReference>
<dbReference type="Pfam" id="PF00069">
    <property type="entry name" value="Pkinase"/>
    <property type="match status" value="1"/>
</dbReference>
<feature type="region of interest" description="Disordered" evidence="1">
    <location>
        <begin position="387"/>
        <end position="426"/>
    </location>
</feature>
<accession>A0AAQ1MEC3</accession>
<proteinExistence type="predicted"/>
<dbReference type="AlphaFoldDB" id="A0AAQ1MEC3"/>
<keyword evidence="2" id="KW-1133">Transmembrane helix</keyword>
<evidence type="ECO:0000259" key="4">
    <source>
        <dbReference type="PROSITE" id="PS51178"/>
    </source>
</evidence>
<protein>
    <submittedName>
        <fullName evidence="5">PASTA domain-containing protein</fullName>
    </submittedName>
    <submittedName>
        <fullName evidence="6">Serine/threonine protein kinase</fullName>
    </submittedName>
</protein>
<evidence type="ECO:0000313" key="5">
    <source>
        <dbReference type="EMBL" id="MZL68240.1"/>
    </source>
</evidence>
<dbReference type="Proteomes" id="UP000474718">
    <property type="component" value="Unassembled WGS sequence"/>
</dbReference>
<dbReference type="InterPro" id="IPR011009">
    <property type="entry name" value="Kinase-like_dom_sf"/>
</dbReference>
<reference evidence="6" key="2">
    <citation type="submission" date="2016-11" db="EMBL/GenBank/DDBJ databases">
        <authorList>
            <person name="Varghese N."/>
            <person name="Submissions S."/>
        </authorList>
    </citation>
    <scope>NUCLEOTIDE SEQUENCE</scope>
    <source>
        <strain evidence="6">DSM 4029</strain>
    </source>
</reference>